<reference evidence="2" key="1">
    <citation type="submission" date="2023-12" db="EMBL/GenBank/DDBJ databases">
        <title>Novel species in genus Nocardioides.</title>
        <authorList>
            <person name="Zhou H."/>
        </authorList>
    </citation>
    <scope>NUCLEOTIDE SEQUENCE [LARGE SCALE GENOMIC DNA]</scope>
    <source>
        <strain evidence="2">HM61</strain>
    </source>
</reference>
<organism evidence="1 2">
    <name type="scientific">Nocardioides bizhenqiangii</name>
    <dbReference type="NCBI Taxonomy" id="3095076"/>
    <lineage>
        <taxon>Bacteria</taxon>
        <taxon>Bacillati</taxon>
        <taxon>Actinomycetota</taxon>
        <taxon>Actinomycetes</taxon>
        <taxon>Propionibacteriales</taxon>
        <taxon>Nocardioidaceae</taxon>
        <taxon>Nocardioides</taxon>
    </lineage>
</organism>
<dbReference type="EMBL" id="CP141059">
    <property type="protein sequence ID" value="WQQ25863.1"/>
    <property type="molecule type" value="Genomic_DNA"/>
</dbReference>
<dbReference type="RefSeq" id="WP_322456176.1">
    <property type="nucleotide sequence ID" value="NZ_CP141059.1"/>
</dbReference>
<dbReference type="Proteomes" id="UP001327225">
    <property type="component" value="Chromosome"/>
</dbReference>
<sequence>MTKVIKCDCGFVVRGADDDELAQAAQTHAREVHSIDITVEQALAMAEPE</sequence>
<proteinExistence type="predicted"/>
<gene>
    <name evidence="1" type="ORF">SHK19_18085</name>
</gene>
<protein>
    <submittedName>
        <fullName evidence="1">DUF1059 domain-containing protein</fullName>
    </submittedName>
</protein>
<evidence type="ECO:0000313" key="2">
    <source>
        <dbReference type="Proteomes" id="UP001327225"/>
    </source>
</evidence>
<keyword evidence="2" id="KW-1185">Reference proteome</keyword>
<evidence type="ECO:0000313" key="1">
    <source>
        <dbReference type="EMBL" id="WQQ25863.1"/>
    </source>
</evidence>
<accession>A0ABZ0ZNS0</accession>
<dbReference type="InterPro" id="IPR009409">
    <property type="entry name" value="DUF1059"/>
</dbReference>
<name>A0ABZ0ZNS0_9ACTN</name>
<dbReference type="Pfam" id="PF06348">
    <property type="entry name" value="DUF1059"/>
    <property type="match status" value="1"/>
</dbReference>